<name>A0A2P2QTC3_RHIMU</name>
<keyword evidence="1" id="KW-1133">Transmembrane helix</keyword>
<evidence type="ECO:0000313" key="2">
    <source>
        <dbReference type="EMBL" id="MBX70243.1"/>
    </source>
</evidence>
<evidence type="ECO:0000256" key="1">
    <source>
        <dbReference type="SAM" id="Phobius"/>
    </source>
</evidence>
<accession>A0A2P2QTC3</accession>
<reference evidence="2" key="1">
    <citation type="submission" date="2018-02" db="EMBL/GenBank/DDBJ databases">
        <title>Rhizophora mucronata_Transcriptome.</title>
        <authorList>
            <person name="Meera S.P."/>
            <person name="Sreeshan A."/>
            <person name="Augustine A."/>
        </authorList>
    </citation>
    <scope>NUCLEOTIDE SEQUENCE</scope>
    <source>
        <tissue evidence="2">Leaf</tissue>
    </source>
</reference>
<feature type="transmembrane region" description="Helical" evidence="1">
    <location>
        <begin position="12"/>
        <end position="35"/>
    </location>
</feature>
<dbReference type="AlphaFoldDB" id="A0A2P2QTC3"/>
<organism evidence="2">
    <name type="scientific">Rhizophora mucronata</name>
    <name type="common">Asiatic mangrove</name>
    <dbReference type="NCBI Taxonomy" id="61149"/>
    <lineage>
        <taxon>Eukaryota</taxon>
        <taxon>Viridiplantae</taxon>
        <taxon>Streptophyta</taxon>
        <taxon>Embryophyta</taxon>
        <taxon>Tracheophyta</taxon>
        <taxon>Spermatophyta</taxon>
        <taxon>Magnoliopsida</taxon>
        <taxon>eudicotyledons</taxon>
        <taxon>Gunneridae</taxon>
        <taxon>Pentapetalae</taxon>
        <taxon>rosids</taxon>
        <taxon>fabids</taxon>
        <taxon>Malpighiales</taxon>
        <taxon>Rhizophoraceae</taxon>
        <taxon>Rhizophora</taxon>
    </lineage>
</organism>
<keyword evidence="1" id="KW-0472">Membrane</keyword>
<protein>
    <submittedName>
        <fullName evidence="2">Uncharacterized protein</fullName>
    </submittedName>
</protein>
<proteinExistence type="predicted"/>
<sequence length="59" mass="7115">MLFSSHSFELDLLGFFIIFLGFSSAKIFFIIYFCIFSTKVERERELLFFLFWRGVKNSE</sequence>
<dbReference type="EMBL" id="GGEC01089759">
    <property type="protein sequence ID" value="MBX70243.1"/>
    <property type="molecule type" value="Transcribed_RNA"/>
</dbReference>
<keyword evidence="1" id="KW-0812">Transmembrane</keyword>